<reference evidence="2" key="2">
    <citation type="submission" date="2014-05" db="EMBL/GenBank/DDBJ databases">
        <authorList>
            <person name="Aslett M.A."/>
            <person name="De Silva N."/>
        </authorList>
    </citation>
    <scope>NUCLEOTIDE SEQUENCE</scope>
    <source>
        <strain evidence="2">17X</strain>
    </source>
</reference>
<organism evidence="1 4">
    <name type="scientific">Plasmodium yoelii</name>
    <dbReference type="NCBI Taxonomy" id="5861"/>
    <lineage>
        <taxon>Eukaryota</taxon>
        <taxon>Sar</taxon>
        <taxon>Alveolata</taxon>
        <taxon>Apicomplexa</taxon>
        <taxon>Aconoidasida</taxon>
        <taxon>Haemosporida</taxon>
        <taxon>Plasmodiidae</taxon>
        <taxon>Plasmodium</taxon>
        <taxon>Plasmodium (Vinckeia)</taxon>
    </lineage>
</organism>
<dbReference type="Proteomes" id="UP000072874">
    <property type="component" value="Chromosome 10"/>
</dbReference>
<dbReference type="AlphaFoldDB" id="A0A077YIU2"/>
<gene>
    <name evidence="2" type="ORF">PY17X_1011500</name>
    <name evidence="1" type="ORF">PYYM_1011500</name>
</gene>
<evidence type="ECO:0000313" key="2">
    <source>
        <dbReference type="EMBL" id="VTZ78849.1"/>
    </source>
</evidence>
<dbReference type="OMA" id="LKTNAMY"/>
<dbReference type="RefSeq" id="XP_022813275.1">
    <property type="nucleotide sequence ID" value="XM_022956199.1"/>
</dbReference>
<dbReference type="VEuPathDB" id="PlasmoDB:PY17X_1011500"/>
<proteinExistence type="predicted"/>
<name>A0A077YIU2_PLAYE</name>
<dbReference type="KEGG" id="pyo:PY17X_1011500"/>
<dbReference type="VEuPathDB" id="PlasmoDB:Py17XNL_001002168"/>
<protein>
    <submittedName>
        <fullName evidence="1">Uncharacterized protein</fullName>
    </submittedName>
</protein>
<dbReference type="VEuPathDB" id="PlasmoDB:PYYM_1011500"/>
<dbReference type="VEuPathDB" id="PlasmoDB:PY02556"/>
<accession>A0A077YIU2</accession>
<dbReference type="GeneID" id="3829679"/>
<dbReference type="EMBL" id="LK934638">
    <property type="protein sequence ID" value="CDU84953.1"/>
    <property type="molecule type" value="Genomic_DNA"/>
</dbReference>
<dbReference type="EMBL" id="LM993664">
    <property type="protein sequence ID" value="VTZ78849.1"/>
    <property type="molecule type" value="Genomic_DNA"/>
</dbReference>
<evidence type="ECO:0000313" key="4">
    <source>
        <dbReference type="Proteomes" id="UP000072904"/>
    </source>
</evidence>
<reference evidence="3 4" key="1">
    <citation type="journal article" date="2014" name="BMC Biol.">
        <title>A comprehensive evaluation of rodent malaria parasite genomes and gene expression.</title>
        <authorList>
            <person name="Otto T.D."/>
            <person name="Bohme U."/>
            <person name="Jackson A.P."/>
            <person name="Hunt M."/>
            <person name="Franke-Fayard B."/>
            <person name="Hoeijmakers W.A."/>
            <person name="Religa A.A."/>
            <person name="Robertson L."/>
            <person name="Sanders M."/>
            <person name="Ogun S.A."/>
            <person name="Cunningham D."/>
            <person name="Erhart A."/>
            <person name="Billker O."/>
            <person name="Khan S.M."/>
            <person name="Stunnenberg H.G."/>
            <person name="Langhorne J."/>
            <person name="Holder A.A."/>
            <person name="Waters A.P."/>
            <person name="Newbold C.I."/>
            <person name="Pain A."/>
            <person name="Berriman M."/>
            <person name="Janse C.J."/>
        </authorList>
    </citation>
    <scope>NUCLEOTIDE SEQUENCE [LARGE SCALE GENOMIC DNA]</scope>
    <source>
        <strain evidence="2 3">17X</strain>
        <strain evidence="1 4">YM</strain>
    </source>
</reference>
<evidence type="ECO:0000313" key="3">
    <source>
        <dbReference type="Proteomes" id="UP000072874"/>
    </source>
</evidence>
<evidence type="ECO:0000313" key="1">
    <source>
        <dbReference type="EMBL" id="CDU84953.1"/>
    </source>
</evidence>
<reference evidence="1" key="3">
    <citation type="submission" date="2014-05" db="EMBL/GenBank/DDBJ databases">
        <authorList>
            <person name="Aslett A.Martin."/>
            <person name="De Silva Nishadi"/>
        </authorList>
    </citation>
    <scope>NUCLEOTIDE SEQUENCE</scope>
    <source>
        <strain evidence="1">YM</strain>
    </source>
</reference>
<dbReference type="Proteomes" id="UP000072904">
    <property type="component" value="Chromosome 10"/>
</dbReference>
<dbReference type="OrthoDB" id="373574at2759"/>
<sequence>MENINKKDVFVNFFKMCDKNNIANVIQKYCDDDHGVVLNNHPAKNEEKFGSIYDYAISSQSKKSDIPNALSVSSISTVSIGTTPSKKATHQNSSQSIDSSIRSICFYKNTKSSESVQTVKDKIDVKVCTPQNKNKNKKPIKEDDEISKIIDSMCEIMAPEGKGKFLKFIGGNYVYVLLENGTYNCYPIEMLKLNRGYLKTNAMYNTRFNCKDIALNHTRNILKQKGDPMNKQENDLNRRITNDEFLDFSNKMNYIKDYIVKNDTNNESIPIKDYLIKEAVDNSDQKCGENNNSYLLGHHNLVKENVKVKSLNNQYKIEGHNSYIPVDYKIESSEKCSLYC</sequence>
<reference evidence="2" key="4">
    <citation type="submission" date="2019-05" db="EMBL/GenBank/DDBJ databases">
        <authorList>
            <consortium name="Pathogen Informatics"/>
        </authorList>
    </citation>
    <scope>NUCLEOTIDE SEQUENCE</scope>
    <source>
        <strain evidence="2">17X</strain>
    </source>
</reference>